<dbReference type="EMBL" id="AYKW01000010">
    <property type="protein sequence ID" value="PIL32691.1"/>
    <property type="molecule type" value="Genomic_DNA"/>
</dbReference>
<dbReference type="Proteomes" id="UP000230002">
    <property type="component" value="Unassembled WGS sequence"/>
</dbReference>
<dbReference type="CDD" id="cd01647">
    <property type="entry name" value="RT_LTR"/>
    <property type="match status" value="1"/>
</dbReference>
<evidence type="ECO:0008006" key="3">
    <source>
        <dbReference type="Google" id="ProtNLM"/>
    </source>
</evidence>
<gene>
    <name evidence="1" type="ORF">GSI_05396</name>
</gene>
<sequence>MSRGMPSSPEGIQACRDQTMMVEEEEDKPPPPGFLPEWDGTEESLLNALATGQTLRNAPKLFVSATYTYSQQLAEQEYQKKEIRPVEEIVPKQYHEYLRVFSKEASERLPDHGPYDHAIELVPDARMFHSKVYPLLPSEQVELDKFINENLAKGYIQESKSPMSSLFFFVKKKDGSLCPVQDYRRLNDITIKNRYPLPLVSDLMDRLKKAKYFTKLDIHWGNNNVRSKTGDEWKAVFVTN</sequence>
<dbReference type="InterPro" id="IPR032567">
    <property type="entry name" value="RTL1-rel"/>
</dbReference>
<organism evidence="1 2">
    <name type="scientific">Ganoderma sinense ZZ0214-1</name>
    <dbReference type="NCBI Taxonomy" id="1077348"/>
    <lineage>
        <taxon>Eukaryota</taxon>
        <taxon>Fungi</taxon>
        <taxon>Dikarya</taxon>
        <taxon>Basidiomycota</taxon>
        <taxon>Agaricomycotina</taxon>
        <taxon>Agaricomycetes</taxon>
        <taxon>Polyporales</taxon>
        <taxon>Polyporaceae</taxon>
        <taxon>Ganoderma</taxon>
    </lineage>
</organism>
<reference evidence="1 2" key="1">
    <citation type="journal article" date="2015" name="Sci. Rep.">
        <title>Chromosome-level genome map provides insights into diverse defense mechanisms in the medicinal fungus Ganoderma sinense.</title>
        <authorList>
            <person name="Zhu Y."/>
            <person name="Xu J."/>
            <person name="Sun C."/>
            <person name="Zhou S."/>
            <person name="Xu H."/>
            <person name="Nelson D.R."/>
            <person name="Qian J."/>
            <person name="Song J."/>
            <person name="Luo H."/>
            <person name="Xiang L."/>
            <person name="Li Y."/>
            <person name="Xu Z."/>
            <person name="Ji A."/>
            <person name="Wang L."/>
            <person name="Lu S."/>
            <person name="Hayward A."/>
            <person name="Sun W."/>
            <person name="Li X."/>
            <person name="Schwartz D.C."/>
            <person name="Wang Y."/>
            <person name="Chen S."/>
        </authorList>
    </citation>
    <scope>NUCLEOTIDE SEQUENCE [LARGE SCALE GENOMIC DNA]</scope>
    <source>
        <strain evidence="1 2">ZZ0214-1</strain>
    </source>
</reference>
<evidence type="ECO:0000313" key="2">
    <source>
        <dbReference type="Proteomes" id="UP000230002"/>
    </source>
</evidence>
<protein>
    <recommendedName>
        <fullName evidence="3">Reverse transcriptase domain-containing protein</fullName>
    </recommendedName>
</protein>
<evidence type="ECO:0000313" key="1">
    <source>
        <dbReference type="EMBL" id="PIL32691.1"/>
    </source>
</evidence>
<dbReference type="InterPro" id="IPR043502">
    <property type="entry name" value="DNA/RNA_pol_sf"/>
</dbReference>
<dbReference type="STRING" id="1077348.A0A2G8SG12"/>
<name>A0A2G8SG12_9APHY</name>
<dbReference type="PANTHER" id="PTHR15503">
    <property type="entry name" value="LDOC1 RELATED"/>
    <property type="match status" value="1"/>
</dbReference>
<dbReference type="Gene3D" id="3.10.10.10">
    <property type="entry name" value="HIV Type 1 Reverse Transcriptase, subunit A, domain 1"/>
    <property type="match status" value="1"/>
</dbReference>
<dbReference type="PANTHER" id="PTHR15503:SF22">
    <property type="entry name" value="TRANSPOSON TY3-I GAG POLYPROTEIN"/>
    <property type="match status" value="1"/>
</dbReference>
<keyword evidence="2" id="KW-1185">Reference proteome</keyword>
<proteinExistence type="predicted"/>
<dbReference type="AlphaFoldDB" id="A0A2G8SG12"/>
<dbReference type="OrthoDB" id="2749397at2759"/>
<accession>A0A2G8SG12</accession>
<dbReference type="SUPFAM" id="SSF56672">
    <property type="entry name" value="DNA/RNA polymerases"/>
    <property type="match status" value="1"/>
</dbReference>
<comment type="caution">
    <text evidence="1">The sequence shown here is derived from an EMBL/GenBank/DDBJ whole genome shotgun (WGS) entry which is preliminary data.</text>
</comment>